<dbReference type="InParanoid" id="M0ZZN1"/>
<dbReference type="PaxDb" id="4113-PGSC0003DMT400011503"/>
<dbReference type="PANTHER" id="PTHR11439">
    <property type="entry name" value="GAG-POL-RELATED RETROTRANSPOSON"/>
    <property type="match status" value="1"/>
</dbReference>
<evidence type="ECO:0000313" key="1">
    <source>
        <dbReference type="EnsemblPlants" id="PGSC0003DMT400011503"/>
    </source>
</evidence>
<organism evidence="1 2">
    <name type="scientific">Solanum tuberosum</name>
    <name type="common">Potato</name>
    <dbReference type="NCBI Taxonomy" id="4113"/>
    <lineage>
        <taxon>Eukaryota</taxon>
        <taxon>Viridiplantae</taxon>
        <taxon>Streptophyta</taxon>
        <taxon>Embryophyta</taxon>
        <taxon>Tracheophyta</taxon>
        <taxon>Spermatophyta</taxon>
        <taxon>Magnoliopsida</taxon>
        <taxon>eudicotyledons</taxon>
        <taxon>Gunneridae</taxon>
        <taxon>Pentapetalae</taxon>
        <taxon>asterids</taxon>
        <taxon>lamiids</taxon>
        <taxon>Solanales</taxon>
        <taxon>Solanaceae</taxon>
        <taxon>Solanoideae</taxon>
        <taxon>Solaneae</taxon>
        <taxon>Solanum</taxon>
    </lineage>
</organism>
<keyword evidence="2" id="KW-1185">Reference proteome</keyword>
<dbReference type="Gramene" id="PGSC0003DMT400011503">
    <property type="protein sequence ID" value="PGSC0003DMT400011503"/>
    <property type="gene ID" value="PGSC0003DMG400004520"/>
</dbReference>
<dbReference type="InterPro" id="IPR043502">
    <property type="entry name" value="DNA/RNA_pol_sf"/>
</dbReference>
<proteinExistence type="predicted"/>
<dbReference type="CDD" id="cd09272">
    <property type="entry name" value="RNase_HI_RT_Ty1"/>
    <property type="match status" value="1"/>
</dbReference>
<name>M0ZZN1_SOLTU</name>
<dbReference type="Proteomes" id="UP000011115">
    <property type="component" value="Unassembled WGS sequence"/>
</dbReference>
<reference evidence="2" key="1">
    <citation type="journal article" date="2011" name="Nature">
        <title>Genome sequence and analysis of the tuber crop potato.</title>
        <authorList>
            <consortium name="The Potato Genome Sequencing Consortium"/>
        </authorList>
    </citation>
    <scope>NUCLEOTIDE SEQUENCE [LARGE SCALE GENOMIC DNA]</scope>
    <source>
        <strain evidence="2">cv. DM1-3 516 R44</strain>
    </source>
</reference>
<dbReference type="AlphaFoldDB" id="M0ZZN1"/>
<protein>
    <submittedName>
        <fullName evidence="1">Integrase</fullName>
    </submittedName>
</protein>
<dbReference type="eggNOG" id="KOG0017">
    <property type="taxonomic scope" value="Eukaryota"/>
</dbReference>
<dbReference type="SUPFAM" id="SSF56672">
    <property type="entry name" value="DNA/RNA polymerases"/>
    <property type="match status" value="1"/>
</dbReference>
<reference evidence="1" key="2">
    <citation type="submission" date="2015-06" db="UniProtKB">
        <authorList>
            <consortium name="EnsemblPlants"/>
        </authorList>
    </citation>
    <scope>IDENTIFICATION</scope>
    <source>
        <strain evidence="1">DM1-3 516 R44</strain>
    </source>
</reference>
<dbReference type="EnsemblPlants" id="PGSC0003DMT400011503">
    <property type="protein sequence ID" value="PGSC0003DMT400011503"/>
    <property type="gene ID" value="PGSC0003DMG400004520"/>
</dbReference>
<dbReference type="HOGENOM" id="CLU_001650_6_0_1"/>
<dbReference type="OMA" id="KTEMIRI"/>
<sequence length="232" mass="25884">MNVNEKLISDDGTGLTDARCFRSIVGGLNYLSHTRPDIAFPISVVSRFMHNPTKHHFGAVKRILRYVAGTTDFGIWYSKKSDFRLFGFTDSDWLGCLDDRKSTSGYAFSLGSGVISWSSKKQEIVALSSSEAEYIAATASSCQAVWLKRLLADVFQEQAAGTEIFCDNKATIAMTKNPAFHSRTKHIDIRYHFIRDLVASGCIMLKHCGTNEQVADILTKALPVGKHEYFRL</sequence>
<accession>M0ZZN1</accession>
<dbReference type="PANTHER" id="PTHR11439:SF493">
    <property type="entry name" value="REVERSE TRANSCRIPTASE TY1_COPIA-TYPE DOMAIN-CONTAINING PROTEIN"/>
    <property type="match status" value="1"/>
</dbReference>
<dbReference type="STRING" id="4113.M0ZZN1"/>
<evidence type="ECO:0000313" key="2">
    <source>
        <dbReference type="Proteomes" id="UP000011115"/>
    </source>
</evidence>